<dbReference type="EMBL" id="CAJOBD010000106">
    <property type="protein sequence ID" value="CAF3577620.1"/>
    <property type="molecule type" value="Genomic_DNA"/>
</dbReference>
<accession>A0A818N0Z0</accession>
<evidence type="ECO:0000256" key="1">
    <source>
        <dbReference type="SAM" id="MobiDB-lite"/>
    </source>
</evidence>
<sequence length="292" mass="35575">MTVLPYLDIKATPVRSLESPRLSRTKSFHHESEFTGQQQRQLSLPRRYSRKLSSSSPVRCTVPSAHIRTPKINIIARSDEILKQLPHSKTTNIQTLNSIWKPLVREQPDYDYLWEPVKREDIRHQYDFYVAPQRIIASRPDDPMKMTTMFETQDRHYHNYKRVQAMQQRQWNQQHMQYTTYPYSHMEEREMYNKQIRSTLKEQMEEKVQADKIELEIKNRATEVVLEQDRQYFEQEKQRQIERAKLLLQFTVKNKELMENKWEYDQWHRMHQWHVERAILADNPINWSKTMT</sequence>
<evidence type="ECO:0000313" key="12">
    <source>
        <dbReference type="Proteomes" id="UP000663870"/>
    </source>
</evidence>
<dbReference type="EMBL" id="CAJNOL010001970">
    <property type="protein sequence ID" value="CAF1444106.1"/>
    <property type="molecule type" value="Genomic_DNA"/>
</dbReference>
<dbReference type="Proteomes" id="UP000663882">
    <property type="component" value="Unassembled WGS sequence"/>
</dbReference>
<dbReference type="EMBL" id="CAJNOU010001954">
    <property type="protein sequence ID" value="CAF1273705.1"/>
    <property type="molecule type" value="Genomic_DNA"/>
</dbReference>
<dbReference type="Proteomes" id="UP000663854">
    <property type="component" value="Unassembled WGS sequence"/>
</dbReference>
<proteinExistence type="predicted"/>
<dbReference type="Proteomes" id="UP000663870">
    <property type="component" value="Unassembled WGS sequence"/>
</dbReference>
<dbReference type="Proteomes" id="UP000663836">
    <property type="component" value="Unassembled WGS sequence"/>
</dbReference>
<dbReference type="EMBL" id="CAJOAX010000480">
    <property type="protein sequence ID" value="CAF3598747.1"/>
    <property type="molecule type" value="Genomic_DNA"/>
</dbReference>
<evidence type="ECO:0000313" key="11">
    <source>
        <dbReference type="Proteomes" id="UP000663823"/>
    </source>
</evidence>
<dbReference type="Proteomes" id="UP000663864">
    <property type="component" value="Unassembled WGS sequence"/>
</dbReference>
<dbReference type="Proteomes" id="UP000663874">
    <property type="component" value="Unassembled WGS sequence"/>
</dbReference>
<dbReference type="EMBL" id="CAJNOH010000863">
    <property type="protein sequence ID" value="CAF1138596.1"/>
    <property type="molecule type" value="Genomic_DNA"/>
</dbReference>
<organism evidence="9 11">
    <name type="scientific">Rotaria sordida</name>
    <dbReference type="NCBI Taxonomy" id="392033"/>
    <lineage>
        <taxon>Eukaryota</taxon>
        <taxon>Metazoa</taxon>
        <taxon>Spiralia</taxon>
        <taxon>Gnathifera</taxon>
        <taxon>Rotifera</taxon>
        <taxon>Eurotatoria</taxon>
        <taxon>Bdelloidea</taxon>
        <taxon>Philodinida</taxon>
        <taxon>Philodinidae</taxon>
        <taxon>Rotaria</taxon>
    </lineage>
</organism>
<comment type="caution">
    <text evidence="9">The sequence shown here is derived from an EMBL/GenBank/DDBJ whole genome shotgun (WGS) entry which is preliminary data.</text>
</comment>
<evidence type="ECO:0000313" key="9">
    <source>
        <dbReference type="EMBL" id="CAF3598747.1"/>
    </source>
</evidence>
<keyword evidence="12" id="KW-1185">Reference proteome</keyword>
<evidence type="ECO:0000313" key="6">
    <source>
        <dbReference type="EMBL" id="CAF1444106.1"/>
    </source>
</evidence>
<dbReference type="AlphaFoldDB" id="A0A818N0Z0"/>
<dbReference type="EMBL" id="CAJOBE010000252">
    <property type="protein sequence ID" value="CAF3606001.1"/>
    <property type="molecule type" value="Genomic_DNA"/>
</dbReference>
<dbReference type="EMBL" id="CAJNOO010001275">
    <property type="protein sequence ID" value="CAF1126516.1"/>
    <property type="molecule type" value="Genomic_DNA"/>
</dbReference>
<evidence type="ECO:0000313" key="2">
    <source>
        <dbReference type="EMBL" id="CAF1055736.1"/>
    </source>
</evidence>
<evidence type="ECO:0000313" key="4">
    <source>
        <dbReference type="EMBL" id="CAF1138596.1"/>
    </source>
</evidence>
<evidence type="ECO:0000313" key="10">
    <source>
        <dbReference type="EMBL" id="CAF3606001.1"/>
    </source>
</evidence>
<reference evidence="9" key="1">
    <citation type="submission" date="2021-02" db="EMBL/GenBank/DDBJ databases">
        <authorList>
            <person name="Nowell W R."/>
        </authorList>
    </citation>
    <scope>NUCLEOTIDE SEQUENCE</scope>
</reference>
<dbReference type="OrthoDB" id="10028745at2759"/>
<dbReference type="EMBL" id="CAJNOT010000687">
    <property type="protein sequence ID" value="CAF1055736.1"/>
    <property type="molecule type" value="Genomic_DNA"/>
</dbReference>
<evidence type="ECO:0000313" key="8">
    <source>
        <dbReference type="EMBL" id="CAF3577620.1"/>
    </source>
</evidence>
<dbReference type="Proteomes" id="UP000663889">
    <property type="component" value="Unassembled WGS sequence"/>
</dbReference>
<evidence type="ECO:0000313" key="3">
    <source>
        <dbReference type="EMBL" id="CAF1126516.1"/>
    </source>
</evidence>
<evidence type="ECO:0000313" key="7">
    <source>
        <dbReference type="EMBL" id="CAF1444337.1"/>
    </source>
</evidence>
<feature type="region of interest" description="Disordered" evidence="1">
    <location>
        <begin position="20"/>
        <end position="40"/>
    </location>
</feature>
<gene>
    <name evidence="10" type="ORF">FNK824_LOCUS3661</name>
    <name evidence="8" type="ORF">JBS370_LOCUS2643</name>
    <name evidence="6" type="ORF">JXQ802_LOCUS37182</name>
    <name evidence="7" type="ORF">JXQ802_LOCUS37197</name>
    <name evidence="9" type="ORF">OTI717_LOCUS6690</name>
    <name evidence="4" type="ORF">PYM288_LOCUS21590</name>
    <name evidence="3" type="ORF">RFH988_LOCUS20633</name>
    <name evidence="5" type="ORF">SEV965_LOCUS24886</name>
    <name evidence="2" type="ORF">ZHD862_LOCUS15298</name>
</gene>
<evidence type="ECO:0000313" key="5">
    <source>
        <dbReference type="EMBL" id="CAF1273705.1"/>
    </source>
</evidence>
<dbReference type="Proteomes" id="UP000663823">
    <property type="component" value="Unassembled WGS sequence"/>
</dbReference>
<protein>
    <submittedName>
        <fullName evidence="9">Uncharacterized protein</fullName>
    </submittedName>
</protein>
<name>A0A818N0Z0_9BILA</name>
<dbReference type="EMBL" id="CAJNOL010001971">
    <property type="protein sequence ID" value="CAF1444337.1"/>
    <property type="molecule type" value="Genomic_DNA"/>
</dbReference>